<reference evidence="1 2" key="1">
    <citation type="submission" date="2017-07" db="EMBL/GenBank/DDBJ databases">
        <authorList>
            <person name="Sun Z.S."/>
            <person name="Albrecht U."/>
            <person name="Echele G."/>
            <person name="Lee C.C."/>
        </authorList>
    </citation>
    <scope>NUCLEOTIDE SEQUENCE [LARGE SCALE GENOMIC DNA]</scope>
    <source>
        <strain evidence="2">type strain: KCTC 22618</strain>
    </source>
</reference>
<gene>
    <name evidence="1" type="ORF">TJEJU_2858</name>
</gene>
<accession>A0A238UDP7</accession>
<dbReference type="KEGG" id="tje:TJEJU_2858"/>
<evidence type="ECO:0000313" key="1">
    <source>
        <dbReference type="EMBL" id="SNR16530.1"/>
    </source>
</evidence>
<dbReference type="OrthoDB" id="798290at2"/>
<evidence type="ECO:0000313" key="2">
    <source>
        <dbReference type="Proteomes" id="UP000215214"/>
    </source>
</evidence>
<dbReference type="RefSeq" id="WP_095073147.1">
    <property type="nucleotide sequence ID" value="NZ_LT899436.1"/>
</dbReference>
<organism evidence="1 2">
    <name type="scientific">Tenacibaculum jejuense</name>
    <dbReference type="NCBI Taxonomy" id="584609"/>
    <lineage>
        <taxon>Bacteria</taxon>
        <taxon>Pseudomonadati</taxon>
        <taxon>Bacteroidota</taxon>
        <taxon>Flavobacteriia</taxon>
        <taxon>Flavobacteriales</taxon>
        <taxon>Flavobacteriaceae</taxon>
        <taxon>Tenacibaculum</taxon>
    </lineage>
</organism>
<keyword evidence="2" id="KW-1185">Reference proteome</keyword>
<proteinExistence type="predicted"/>
<protein>
    <submittedName>
        <fullName evidence="1">Uncharacterized protein</fullName>
    </submittedName>
</protein>
<name>A0A238UDP7_9FLAO</name>
<dbReference type="AlphaFoldDB" id="A0A238UDP7"/>
<dbReference type="EMBL" id="LT899436">
    <property type="protein sequence ID" value="SNR16530.1"/>
    <property type="molecule type" value="Genomic_DNA"/>
</dbReference>
<dbReference type="Proteomes" id="UP000215214">
    <property type="component" value="Chromosome TJEJU"/>
</dbReference>
<sequence>MTFDSKSPEYRWADVQIVMLGRILTRVRGVKFSVKREKEYLMARGEDPHAIQYGNKTPEGELTLLQSEVEALQLLLSPEEDLTDLPPFDITVSFVRNSAPDKIATYMLKGVEFTEDNRELKQGDKFMEITLPIMYLRRLAA</sequence>